<reference evidence="1 2" key="1">
    <citation type="submission" date="2024-01" db="EMBL/GenBank/DDBJ databases">
        <title>Multi-omics insights into the function and evolution of sodium benzoate biodegradation pathways in Benzoatithermus flavus gen. nov., sp. nov. from hot spring.</title>
        <authorList>
            <person name="Hu C.-J."/>
            <person name="Li W.-J."/>
        </authorList>
    </citation>
    <scope>NUCLEOTIDE SEQUENCE [LARGE SCALE GENOMIC DNA]</scope>
    <source>
        <strain evidence="1 2">SYSU G07066</strain>
    </source>
</reference>
<dbReference type="EMBL" id="JBBLZC010000005">
    <property type="protein sequence ID" value="MEK0082844.1"/>
    <property type="molecule type" value="Genomic_DNA"/>
</dbReference>
<evidence type="ECO:0000313" key="2">
    <source>
        <dbReference type="Proteomes" id="UP001375743"/>
    </source>
</evidence>
<organism evidence="1 2">
    <name type="scientific">Benzoatithermus flavus</name>
    <dbReference type="NCBI Taxonomy" id="3108223"/>
    <lineage>
        <taxon>Bacteria</taxon>
        <taxon>Pseudomonadati</taxon>
        <taxon>Pseudomonadota</taxon>
        <taxon>Alphaproteobacteria</taxon>
        <taxon>Geminicoccales</taxon>
        <taxon>Geminicoccaceae</taxon>
        <taxon>Benzoatithermus</taxon>
    </lineage>
</organism>
<evidence type="ECO:0000313" key="1">
    <source>
        <dbReference type="EMBL" id="MEK0082844.1"/>
    </source>
</evidence>
<dbReference type="Pfam" id="PF07704">
    <property type="entry name" value="PSK_trans_fac"/>
    <property type="match status" value="1"/>
</dbReference>
<proteinExistence type="predicted"/>
<gene>
    <name evidence="1" type="ORF">U1T56_06760</name>
</gene>
<accession>A0ABU8XR45</accession>
<keyword evidence="2" id="KW-1185">Reference proteome</keyword>
<dbReference type="Proteomes" id="UP001375743">
    <property type="component" value="Unassembled WGS sequence"/>
</dbReference>
<comment type="caution">
    <text evidence="1">The sequence shown here is derived from an EMBL/GenBank/DDBJ whole genome shotgun (WGS) entry which is preliminary data.</text>
</comment>
<sequence length="88" mass="10149">MTVMPAIDDPEVDELARRLAARTGETVVHAVEQALRERLVRTRELSPEEIEERRRRIRAYVNEYRSLPVIDPRSPDGILGYDEHGLPT</sequence>
<protein>
    <submittedName>
        <fullName evidence="1">Type II toxin-antitoxin system VapB family antitoxin</fullName>
    </submittedName>
</protein>
<name>A0ABU8XR45_9PROT</name>
<dbReference type="InterPro" id="IPR011660">
    <property type="entry name" value="VapB-like"/>
</dbReference>